<dbReference type="OrthoDB" id="9815825at2"/>
<name>A0A089HRY1_PAEDU</name>
<organism evidence="2 3">
    <name type="scientific">Paenibacillus durus</name>
    <name type="common">Paenibacillus azotofixans</name>
    <dbReference type="NCBI Taxonomy" id="44251"/>
    <lineage>
        <taxon>Bacteria</taxon>
        <taxon>Bacillati</taxon>
        <taxon>Bacillota</taxon>
        <taxon>Bacilli</taxon>
        <taxon>Bacillales</taxon>
        <taxon>Paenibacillaceae</taxon>
        <taxon>Paenibacillus</taxon>
    </lineage>
</organism>
<dbReference type="Proteomes" id="UP000029409">
    <property type="component" value="Chromosome"/>
</dbReference>
<dbReference type="EMBL" id="CP009288">
    <property type="protein sequence ID" value="AIQ13133.1"/>
    <property type="molecule type" value="Genomic_DNA"/>
</dbReference>
<dbReference type="PANTHER" id="PTHR43377">
    <property type="entry name" value="BILIVERDIN REDUCTASE A"/>
    <property type="match status" value="1"/>
</dbReference>
<evidence type="ECO:0000313" key="3">
    <source>
        <dbReference type="Proteomes" id="UP000029409"/>
    </source>
</evidence>
<reference evidence="2 3" key="1">
    <citation type="submission" date="2014-08" db="EMBL/GenBank/DDBJ databases">
        <title>Comparative genomics of the Paenibacillus odorifer group.</title>
        <authorList>
            <person name="den Bakker H.C."/>
            <person name="Tsai Y.-C."/>
            <person name="Martin N."/>
            <person name="Korlach J."/>
            <person name="Wiedmann M."/>
        </authorList>
    </citation>
    <scope>NUCLEOTIDE SEQUENCE [LARGE SCALE GENOMIC DNA]</scope>
    <source>
        <strain evidence="2 3">DSM 1735</strain>
    </source>
</reference>
<dbReference type="SUPFAM" id="SSF51735">
    <property type="entry name" value="NAD(P)-binding Rossmann-fold domains"/>
    <property type="match status" value="1"/>
</dbReference>
<dbReference type="GO" id="GO:0000166">
    <property type="term" value="F:nucleotide binding"/>
    <property type="evidence" value="ECO:0007669"/>
    <property type="project" value="InterPro"/>
</dbReference>
<keyword evidence="3" id="KW-1185">Reference proteome</keyword>
<dbReference type="AlphaFoldDB" id="A0A089HRY1"/>
<dbReference type="Pfam" id="PF01408">
    <property type="entry name" value="GFO_IDH_MocA"/>
    <property type="match status" value="1"/>
</dbReference>
<gene>
    <name evidence="2" type="ORF">PDUR_15325</name>
</gene>
<proteinExistence type="predicted"/>
<dbReference type="KEGG" id="pdu:PDUR_15325"/>
<dbReference type="Gene3D" id="3.40.50.720">
    <property type="entry name" value="NAD(P)-binding Rossmann-like Domain"/>
    <property type="match status" value="1"/>
</dbReference>
<feature type="domain" description="Gfo/Idh/MocA-like oxidoreductase N-terminal" evidence="1">
    <location>
        <begin position="1"/>
        <end position="117"/>
    </location>
</feature>
<sequence length="312" mass="34967">MNVAVLGTGFGAYHASLLKSMNLCERLVVFGRNPDKLEQLEKELNVEIARDIGEILRDPDIDVIDLCLPSSLHCEIAVKALEHGKHVFCETPVCCSMEEAAAMLIAERRCGSRVLVNRFIHFDPAYAYLRESCLKGTYGKLLSLTLKRETPPIWGDLGLESLPVNLMIHELDFISGIMDCPELVSAWGAEYEDKRQSLVRAFFREGSTFAEVISSSGMPDEYPFTAFYEAYFESAKLVFHESDRNGRSEPLLIEYSASGEQRLVLEEANPYAKSLEHALQCFGQKSDSLLSLEGAAKSMESALKIRRQIKQK</sequence>
<accession>A0A089HRY1</accession>
<evidence type="ECO:0000313" key="2">
    <source>
        <dbReference type="EMBL" id="AIQ13133.1"/>
    </source>
</evidence>
<dbReference type="eggNOG" id="COG0673">
    <property type="taxonomic scope" value="Bacteria"/>
</dbReference>
<dbReference type="InterPro" id="IPR036291">
    <property type="entry name" value="NAD(P)-bd_dom_sf"/>
</dbReference>
<dbReference type="InterPro" id="IPR000683">
    <property type="entry name" value="Gfo/Idh/MocA-like_OxRdtase_N"/>
</dbReference>
<dbReference type="PANTHER" id="PTHR43377:SF1">
    <property type="entry name" value="BILIVERDIN REDUCTASE A"/>
    <property type="match status" value="1"/>
</dbReference>
<protein>
    <submittedName>
        <fullName evidence="2">Dehydrogenase</fullName>
    </submittedName>
</protein>
<dbReference type="Gene3D" id="3.30.360.10">
    <property type="entry name" value="Dihydrodipicolinate Reductase, domain 2"/>
    <property type="match status" value="1"/>
</dbReference>
<dbReference type="InterPro" id="IPR051450">
    <property type="entry name" value="Gfo/Idh/MocA_Oxidoreductases"/>
</dbReference>
<evidence type="ECO:0000259" key="1">
    <source>
        <dbReference type="Pfam" id="PF01408"/>
    </source>
</evidence>
<dbReference type="STRING" id="44251.PDUR_15325"/>
<dbReference type="RefSeq" id="WP_042206931.1">
    <property type="nucleotide sequence ID" value="NZ_CP009288.1"/>
</dbReference>